<sequence>MRRVAAELGLILRDARLRWTGGVLALLLIVAGLGTWREAVRYAAEVERIGLAERARWLGQDEKNPHSADHFGLWVFRPSAPLAVLDPGTEPYTGRMVRVEAHVFNDAVYRAVQDAGPLARAGLGSPADIVQLVVPLAAILLGFAAFAADRERGTLRLALGNGAAPGPLFAGRFAALLCATVLVVGLPLLALGGLAAARFGLPGWQAWPRLLAWVAAQIGYAAVFLLLAMLLSLTARTARGALAAALAVWVLLCVAAPRLAALGVETLVPARSYAETRARIEAGFRAHRTAEASDARAREVLARYGVEDPDALPVDLRGLMMTENEQHNFAVYDREFGAFFAGLAARERAYGWAGLATPRLALQALSQILAGTDFAQHAHFVWTAEAYRRGISERMNAEIRDNPQRGGRLLVAGPALWREVPPFDPAPLPLARSLRDARVPALMLALWIGLLAGAAATLVRRLRP</sequence>
<comment type="caution">
    <text evidence="2">The sequence shown here is derived from an EMBL/GenBank/DDBJ whole genome shotgun (WGS) entry which is preliminary data.</text>
</comment>
<name>A0ABQ4SEV0_9HYPH</name>
<reference evidence="2" key="2">
    <citation type="submission" date="2021-08" db="EMBL/GenBank/DDBJ databases">
        <authorList>
            <person name="Tani A."/>
            <person name="Ola A."/>
            <person name="Ogura Y."/>
            <person name="Katsura K."/>
            <person name="Hayashi T."/>
        </authorList>
    </citation>
    <scope>NUCLEOTIDE SEQUENCE</scope>
    <source>
        <strain evidence="2">DSM 17168</strain>
    </source>
</reference>
<evidence type="ECO:0000313" key="2">
    <source>
        <dbReference type="EMBL" id="GJE01084.1"/>
    </source>
</evidence>
<dbReference type="Proteomes" id="UP001055153">
    <property type="component" value="Unassembled WGS sequence"/>
</dbReference>
<feature type="transmembrane region" description="Helical" evidence="1">
    <location>
        <begin position="17"/>
        <end position="36"/>
    </location>
</feature>
<keyword evidence="3" id="KW-1185">Reference proteome</keyword>
<keyword evidence="1" id="KW-0812">Transmembrane</keyword>
<protein>
    <recommendedName>
        <fullName evidence="4">DUF3526 domain-containing protein</fullName>
    </recommendedName>
</protein>
<gene>
    <name evidence="2" type="ORF">GMJLKIPL_3013</name>
</gene>
<reference evidence="2" key="1">
    <citation type="journal article" date="2021" name="Front. Microbiol.">
        <title>Comprehensive Comparative Genomics and Phenotyping of Methylobacterium Species.</title>
        <authorList>
            <person name="Alessa O."/>
            <person name="Ogura Y."/>
            <person name="Fujitani Y."/>
            <person name="Takami H."/>
            <person name="Hayashi T."/>
            <person name="Sahin N."/>
            <person name="Tani A."/>
        </authorList>
    </citation>
    <scope>NUCLEOTIDE SEQUENCE</scope>
    <source>
        <strain evidence="2">DSM 17168</strain>
    </source>
</reference>
<keyword evidence="1" id="KW-1133">Transmembrane helix</keyword>
<evidence type="ECO:0000256" key="1">
    <source>
        <dbReference type="SAM" id="Phobius"/>
    </source>
</evidence>
<dbReference type="PANTHER" id="PTHR43471:SF1">
    <property type="entry name" value="ABC TRANSPORTER PERMEASE PROTEIN NOSY-RELATED"/>
    <property type="match status" value="1"/>
</dbReference>
<feature type="transmembrane region" description="Helical" evidence="1">
    <location>
        <begin position="439"/>
        <end position="459"/>
    </location>
</feature>
<dbReference type="RefSeq" id="WP_238235892.1">
    <property type="nucleotide sequence ID" value="NZ_BPQQ01000034.1"/>
</dbReference>
<feature type="transmembrane region" description="Helical" evidence="1">
    <location>
        <begin position="129"/>
        <end position="148"/>
    </location>
</feature>
<feature type="transmembrane region" description="Helical" evidence="1">
    <location>
        <begin position="210"/>
        <end position="233"/>
    </location>
</feature>
<dbReference type="Pfam" id="PF12040">
    <property type="entry name" value="DUF3526"/>
    <property type="match status" value="1"/>
</dbReference>
<evidence type="ECO:0008006" key="4">
    <source>
        <dbReference type="Google" id="ProtNLM"/>
    </source>
</evidence>
<feature type="transmembrane region" description="Helical" evidence="1">
    <location>
        <begin position="169"/>
        <end position="190"/>
    </location>
</feature>
<dbReference type="PANTHER" id="PTHR43471">
    <property type="entry name" value="ABC TRANSPORTER PERMEASE"/>
    <property type="match status" value="1"/>
</dbReference>
<dbReference type="Pfam" id="PF12679">
    <property type="entry name" value="ABC2_membrane_2"/>
    <property type="match status" value="1"/>
</dbReference>
<feature type="transmembrane region" description="Helical" evidence="1">
    <location>
        <begin position="240"/>
        <end position="260"/>
    </location>
</feature>
<dbReference type="InterPro" id="IPR021913">
    <property type="entry name" value="DUF3526"/>
</dbReference>
<keyword evidence="1" id="KW-0472">Membrane</keyword>
<evidence type="ECO:0000313" key="3">
    <source>
        <dbReference type="Proteomes" id="UP001055153"/>
    </source>
</evidence>
<dbReference type="EMBL" id="BPQQ01000034">
    <property type="protein sequence ID" value="GJE01084.1"/>
    <property type="molecule type" value="Genomic_DNA"/>
</dbReference>
<accession>A0ABQ4SEV0</accession>
<organism evidence="2 3">
    <name type="scientific">Methylobacterium isbiliense</name>
    <dbReference type="NCBI Taxonomy" id="315478"/>
    <lineage>
        <taxon>Bacteria</taxon>
        <taxon>Pseudomonadati</taxon>
        <taxon>Pseudomonadota</taxon>
        <taxon>Alphaproteobacteria</taxon>
        <taxon>Hyphomicrobiales</taxon>
        <taxon>Methylobacteriaceae</taxon>
        <taxon>Methylobacterium</taxon>
    </lineage>
</organism>
<proteinExistence type="predicted"/>